<name>A0A1S0U5T3_LOALO</name>
<accession>A0A1S0U5T3</accession>
<evidence type="ECO:0000313" key="1">
    <source>
        <dbReference type="EMBL" id="EFO25671.1"/>
    </source>
</evidence>
<organism evidence="1">
    <name type="scientific">Loa loa</name>
    <name type="common">Eye worm</name>
    <name type="synonym">Filaria loa</name>
    <dbReference type="NCBI Taxonomy" id="7209"/>
    <lineage>
        <taxon>Eukaryota</taxon>
        <taxon>Metazoa</taxon>
        <taxon>Ecdysozoa</taxon>
        <taxon>Nematoda</taxon>
        <taxon>Chromadorea</taxon>
        <taxon>Rhabditida</taxon>
        <taxon>Spirurina</taxon>
        <taxon>Spiruromorpha</taxon>
        <taxon>Filarioidea</taxon>
        <taxon>Onchocercidae</taxon>
        <taxon>Loa</taxon>
    </lineage>
</organism>
<dbReference type="AlphaFoldDB" id="A0A1S0U5T3"/>
<sequence length="129" mass="15313">MRNICKNLLQPYFGVNGPSFRMFMQSSLQLLVSCYHPLRRIEYYQYADILIYPRFNFVFCKGNCQWMVMLPYIEICDRKVEGHEMIQIYISYSKVVPITASHFISSSVFGFSHLHIISSHSNYTWIEYA</sequence>
<gene>
    <name evidence="1" type="ORF">LOAG_02810</name>
</gene>
<protein>
    <submittedName>
        <fullName evidence="1">Uncharacterized protein</fullName>
    </submittedName>
</protein>
<dbReference type="EMBL" id="JH712213">
    <property type="protein sequence ID" value="EFO25671.1"/>
    <property type="molecule type" value="Genomic_DNA"/>
</dbReference>
<dbReference type="InParanoid" id="A0A1S0U5T3"/>
<dbReference type="PROSITE" id="PS51257">
    <property type="entry name" value="PROKAR_LIPOPROTEIN"/>
    <property type="match status" value="1"/>
</dbReference>
<dbReference type="KEGG" id="loa:LOAG_02810"/>
<dbReference type="GeneID" id="9940201"/>
<reference evidence="1" key="1">
    <citation type="submission" date="2012-04" db="EMBL/GenBank/DDBJ databases">
        <title>The Genome Sequence of Loa loa.</title>
        <authorList>
            <consortium name="The Broad Institute Genome Sequencing Platform"/>
            <consortium name="Broad Institute Genome Sequencing Center for Infectious Disease"/>
            <person name="Nutman T.B."/>
            <person name="Fink D.L."/>
            <person name="Russ C."/>
            <person name="Young S."/>
            <person name="Zeng Q."/>
            <person name="Gargeya S."/>
            <person name="Alvarado L."/>
            <person name="Berlin A."/>
            <person name="Chapman S.B."/>
            <person name="Chen Z."/>
            <person name="Freedman E."/>
            <person name="Gellesch M."/>
            <person name="Goldberg J."/>
            <person name="Griggs A."/>
            <person name="Gujja S."/>
            <person name="Heilman E.R."/>
            <person name="Heiman D."/>
            <person name="Howarth C."/>
            <person name="Mehta T."/>
            <person name="Neiman D."/>
            <person name="Pearson M."/>
            <person name="Roberts A."/>
            <person name="Saif S."/>
            <person name="Shea T."/>
            <person name="Shenoy N."/>
            <person name="Sisk P."/>
            <person name="Stolte C."/>
            <person name="Sykes S."/>
            <person name="White J."/>
            <person name="Yandava C."/>
            <person name="Haas B."/>
            <person name="Henn M.R."/>
            <person name="Nusbaum C."/>
            <person name="Birren B."/>
        </authorList>
    </citation>
    <scope>NUCLEOTIDE SEQUENCE [LARGE SCALE GENOMIC DNA]</scope>
</reference>
<dbReference type="RefSeq" id="XP_003138395.1">
    <property type="nucleotide sequence ID" value="XM_003138347.1"/>
</dbReference>
<dbReference type="CTD" id="9940201"/>
<proteinExistence type="predicted"/>